<dbReference type="InterPro" id="IPR051552">
    <property type="entry name" value="HptR"/>
</dbReference>
<dbReference type="RefSeq" id="WP_044296966.1">
    <property type="nucleotide sequence ID" value="NZ_CABMJZ010000116.1"/>
</dbReference>
<keyword evidence="7" id="KW-0238">DNA-binding</keyword>
<evidence type="ECO:0000256" key="8">
    <source>
        <dbReference type="ARBA" id="ARBA00023163"/>
    </source>
</evidence>
<evidence type="ECO:0000256" key="10">
    <source>
        <dbReference type="PROSITE-ProRule" id="PRU00169"/>
    </source>
</evidence>
<dbReference type="Pfam" id="PF12833">
    <property type="entry name" value="HTH_18"/>
    <property type="match status" value="1"/>
</dbReference>
<evidence type="ECO:0000256" key="5">
    <source>
        <dbReference type="ARBA" id="ARBA00023012"/>
    </source>
</evidence>
<evidence type="ECO:0000313" key="13">
    <source>
        <dbReference type="EMBL" id="TLD02393.1"/>
    </source>
</evidence>
<evidence type="ECO:0000256" key="2">
    <source>
        <dbReference type="ARBA" id="ARBA00018672"/>
    </source>
</evidence>
<comment type="function">
    <text evidence="9">May play the central regulatory role in sporulation. It may be an element of the effector pathway responsible for the activation of sporulation genes in response to nutritional stress. Spo0A may act in concert with spo0H (a sigma factor) to control the expression of some genes that are critical to the sporulation process.</text>
</comment>
<keyword evidence="6" id="KW-0805">Transcription regulation</keyword>
<dbReference type="CDD" id="cd17536">
    <property type="entry name" value="REC_YesN-like"/>
    <property type="match status" value="1"/>
</dbReference>
<dbReference type="InterPro" id="IPR020449">
    <property type="entry name" value="Tscrpt_reg_AraC-type_HTH"/>
</dbReference>
<evidence type="ECO:0000313" key="14">
    <source>
        <dbReference type="Proteomes" id="UP000306509"/>
    </source>
</evidence>
<reference evidence="13 14" key="1">
    <citation type="journal article" date="2019" name="Anaerobe">
        <title>Detection of Robinsoniella peoriensis in multiple bone samples of a trauma patient.</title>
        <authorList>
            <person name="Schrottner P."/>
            <person name="Hartwich K."/>
            <person name="Bunk B."/>
            <person name="Schober I."/>
            <person name="Helbig S."/>
            <person name="Rudolph W.W."/>
            <person name="Gunzer F."/>
        </authorList>
    </citation>
    <scope>NUCLEOTIDE SEQUENCE [LARGE SCALE GENOMIC DNA]</scope>
    <source>
        <strain evidence="13 14">DSM 106044</strain>
    </source>
</reference>
<dbReference type="Pfam" id="PF00072">
    <property type="entry name" value="Response_reg"/>
    <property type="match status" value="1"/>
</dbReference>
<dbReference type="PROSITE" id="PS50110">
    <property type="entry name" value="RESPONSE_REGULATORY"/>
    <property type="match status" value="1"/>
</dbReference>
<dbReference type="Gene3D" id="3.40.50.2300">
    <property type="match status" value="1"/>
</dbReference>
<feature type="domain" description="Response regulatory" evidence="12">
    <location>
        <begin position="2"/>
        <end position="118"/>
    </location>
</feature>
<dbReference type="PRINTS" id="PR00032">
    <property type="entry name" value="HTHARAC"/>
</dbReference>
<keyword evidence="4 10" id="KW-0597">Phosphoprotein</keyword>
<dbReference type="SMART" id="SM00342">
    <property type="entry name" value="HTH_ARAC"/>
    <property type="match status" value="1"/>
</dbReference>
<organism evidence="13 14">
    <name type="scientific">Robinsoniella peoriensis</name>
    <dbReference type="NCBI Taxonomy" id="180332"/>
    <lineage>
        <taxon>Bacteria</taxon>
        <taxon>Bacillati</taxon>
        <taxon>Bacillota</taxon>
        <taxon>Clostridia</taxon>
        <taxon>Lachnospirales</taxon>
        <taxon>Lachnospiraceae</taxon>
        <taxon>Robinsoniella</taxon>
    </lineage>
</organism>
<dbReference type="GO" id="GO:0003700">
    <property type="term" value="F:DNA-binding transcription factor activity"/>
    <property type="evidence" value="ECO:0007669"/>
    <property type="project" value="InterPro"/>
</dbReference>
<proteinExistence type="predicted"/>
<dbReference type="STRING" id="180332.GCA_000797495_01230"/>
<evidence type="ECO:0000259" key="11">
    <source>
        <dbReference type="PROSITE" id="PS01124"/>
    </source>
</evidence>
<name>A0A4U8QDK3_9FIRM</name>
<evidence type="ECO:0000256" key="7">
    <source>
        <dbReference type="ARBA" id="ARBA00023125"/>
    </source>
</evidence>
<keyword evidence="8" id="KW-0804">Transcription</keyword>
<accession>A0A4U8QDK3</accession>
<dbReference type="GO" id="GO:0043565">
    <property type="term" value="F:sequence-specific DNA binding"/>
    <property type="evidence" value="ECO:0007669"/>
    <property type="project" value="InterPro"/>
</dbReference>
<gene>
    <name evidence="13" type="primary">yesS_1</name>
    <name evidence="13" type="ORF">DSM106044_00775</name>
</gene>
<keyword evidence="5" id="KW-0902">Two-component regulatory system</keyword>
<evidence type="ECO:0000256" key="6">
    <source>
        <dbReference type="ARBA" id="ARBA00023015"/>
    </source>
</evidence>
<dbReference type="SMART" id="SM00448">
    <property type="entry name" value="REC"/>
    <property type="match status" value="1"/>
</dbReference>
<sequence>MRILIVEDEVKIRVGISKLISSQSGHTIVGEAKNGMEGYEMAIRLRPELIITDIRMPVMNGLEMLAKIQEDKVACHSVILSGYSEFEYAKKAITLGADDYLLKPIAAEDVKEVLDRIEEKLDLEKRQIEGTPQGYIRDIILGSLAETRENYQRLADIGGLDLESPCFLYAGYLGNAEPAYVEFCKNQLEEMKVKYGKDRIYMVFIESTQEYVCVIQSENPMEGWNKRISHRVYLKNVREGQAVWTAGSIPSLTELRSQVNELRKLTSYAMALGYTHLLTKREISLFTPEEFTYPVFLENRIKVSVCKGDSEELTSCGDKFRSYMRDQKCEPYHIRQGYMKMVNYILNISQEVAEEGYRLIQEQNPIKTLGNAITLSELETCFQKIIQILAKTVNKKDDIRNYTVNRAISYIREHYMEVISLEEMARRLDITPEYLSTLFNKEVGINFSTFLKKFRISQAKRLLKGSELKIYEVANEVGYGDPKYFNRVFREEVGVSPGDYRQS</sequence>
<dbReference type="AlphaFoldDB" id="A0A4U8QDK3"/>
<dbReference type="PANTHER" id="PTHR42713">
    <property type="entry name" value="HISTIDINE KINASE-RELATED"/>
    <property type="match status" value="1"/>
</dbReference>
<evidence type="ECO:0000256" key="9">
    <source>
        <dbReference type="ARBA" id="ARBA00024867"/>
    </source>
</evidence>
<evidence type="ECO:0000259" key="12">
    <source>
        <dbReference type="PROSITE" id="PS50110"/>
    </source>
</evidence>
<comment type="subcellular location">
    <subcellularLocation>
        <location evidence="1">Cytoplasm</location>
    </subcellularLocation>
</comment>
<dbReference type="InterPro" id="IPR011006">
    <property type="entry name" value="CheY-like_superfamily"/>
</dbReference>
<dbReference type="InterPro" id="IPR001789">
    <property type="entry name" value="Sig_transdc_resp-reg_receiver"/>
</dbReference>
<feature type="modified residue" description="4-aspartylphosphate" evidence="10">
    <location>
        <position position="53"/>
    </location>
</feature>
<dbReference type="SUPFAM" id="SSF46689">
    <property type="entry name" value="Homeodomain-like"/>
    <property type="match status" value="2"/>
</dbReference>
<dbReference type="InterPro" id="IPR018062">
    <property type="entry name" value="HTH_AraC-typ_CS"/>
</dbReference>
<protein>
    <recommendedName>
        <fullName evidence="2">Stage 0 sporulation protein A homolog</fullName>
    </recommendedName>
</protein>
<dbReference type="InterPro" id="IPR009057">
    <property type="entry name" value="Homeodomain-like_sf"/>
</dbReference>
<dbReference type="EMBL" id="QGQD01000017">
    <property type="protein sequence ID" value="TLD02393.1"/>
    <property type="molecule type" value="Genomic_DNA"/>
</dbReference>
<dbReference type="PANTHER" id="PTHR42713:SF3">
    <property type="entry name" value="TRANSCRIPTIONAL REGULATORY PROTEIN HPTR"/>
    <property type="match status" value="1"/>
</dbReference>
<dbReference type="SUPFAM" id="SSF52172">
    <property type="entry name" value="CheY-like"/>
    <property type="match status" value="1"/>
</dbReference>
<dbReference type="GO" id="GO:0005737">
    <property type="term" value="C:cytoplasm"/>
    <property type="evidence" value="ECO:0007669"/>
    <property type="project" value="UniProtKB-SubCell"/>
</dbReference>
<dbReference type="Proteomes" id="UP000306509">
    <property type="component" value="Unassembled WGS sequence"/>
</dbReference>
<dbReference type="InterPro" id="IPR018060">
    <property type="entry name" value="HTH_AraC"/>
</dbReference>
<keyword evidence="3" id="KW-0963">Cytoplasm</keyword>
<dbReference type="Gene3D" id="1.10.10.60">
    <property type="entry name" value="Homeodomain-like"/>
    <property type="match status" value="2"/>
</dbReference>
<evidence type="ECO:0000256" key="4">
    <source>
        <dbReference type="ARBA" id="ARBA00022553"/>
    </source>
</evidence>
<keyword evidence="14" id="KW-1185">Reference proteome</keyword>
<dbReference type="PROSITE" id="PS01124">
    <property type="entry name" value="HTH_ARAC_FAMILY_2"/>
    <property type="match status" value="1"/>
</dbReference>
<feature type="domain" description="HTH araC/xylS-type" evidence="11">
    <location>
        <begin position="405"/>
        <end position="503"/>
    </location>
</feature>
<evidence type="ECO:0000256" key="1">
    <source>
        <dbReference type="ARBA" id="ARBA00004496"/>
    </source>
</evidence>
<dbReference type="OrthoDB" id="9794370at2"/>
<dbReference type="GO" id="GO:0000160">
    <property type="term" value="P:phosphorelay signal transduction system"/>
    <property type="evidence" value="ECO:0007669"/>
    <property type="project" value="UniProtKB-KW"/>
</dbReference>
<evidence type="ECO:0000256" key="3">
    <source>
        <dbReference type="ARBA" id="ARBA00022490"/>
    </source>
</evidence>
<comment type="caution">
    <text evidence="13">The sequence shown here is derived from an EMBL/GenBank/DDBJ whole genome shotgun (WGS) entry which is preliminary data.</text>
</comment>
<dbReference type="PROSITE" id="PS00041">
    <property type="entry name" value="HTH_ARAC_FAMILY_1"/>
    <property type="match status" value="1"/>
</dbReference>